<evidence type="ECO:0000256" key="3">
    <source>
        <dbReference type="ARBA" id="ARBA00022729"/>
    </source>
</evidence>
<dbReference type="InterPro" id="IPR039808">
    <property type="entry name" value="Cadherin"/>
</dbReference>
<keyword evidence="4" id="KW-0677">Repeat</keyword>
<dbReference type="Proteomes" id="UP000324632">
    <property type="component" value="Chromosome 20"/>
</dbReference>
<dbReference type="Gene3D" id="2.60.40.60">
    <property type="entry name" value="Cadherins"/>
    <property type="match status" value="3"/>
</dbReference>
<dbReference type="GO" id="GO:0005509">
    <property type="term" value="F:calcium ion binding"/>
    <property type="evidence" value="ECO:0007669"/>
    <property type="project" value="UniProtKB-UniRule"/>
</dbReference>
<sequence>MFKIETEPTTNEGILTVVKAMDYEEQTYQNLSISVQNEVPYFSCTIKNRPDNSMWEVNRFFETHKSNPKLYKSIPVTIYVEDVNDPPVFIPPVADVNIRENTDVGTFITKVTAVDSDGAHANTIRYVKGQDDSNWITVDEKTGKVSVAKLMDRESLKNSTYTAIVFAVDNGEPPLTGTGTVRIHLQDVNDNVPLLTVNHVNMCLDKEPTIVNITAVDLDLPPFSSPFYYELLGDVEGKWRIDPAQGTTVDLVKESNVYSGHHFLQLRIADQQGFSTIQNLSVTVCNCASDSSCHERMVSKARMGSGGTWAILLAVLFLAVILLMAFLMTCKTQRTMIPLDNGFGRLITTNTEIPGTDCMVPFNGNDEKTHFYRETKVPTIIIDGVQGVAQFPNSVSSDLRFQTSISRSYSRHSTRDVINYQRSSYRSSTSYSRITIMREKLFSLINQRLLTLQTCDEDREAHKPHCYAHEGEFIANADLDAISIAEMDFLPESLNYLDYKFSKLATICSPPPMKT</sequence>
<dbReference type="GO" id="GO:0005912">
    <property type="term" value="C:adherens junction"/>
    <property type="evidence" value="ECO:0007669"/>
    <property type="project" value="TreeGrafter"/>
</dbReference>
<keyword evidence="11" id="KW-1185">Reference proteome</keyword>
<evidence type="ECO:0000256" key="4">
    <source>
        <dbReference type="ARBA" id="ARBA00022737"/>
    </source>
</evidence>
<dbReference type="InterPro" id="IPR015919">
    <property type="entry name" value="Cadherin-like_sf"/>
</dbReference>
<feature type="domain" description="Cadherin" evidence="9">
    <location>
        <begin position="1"/>
        <end position="89"/>
    </location>
</feature>
<dbReference type="GO" id="GO:0016339">
    <property type="term" value="P:calcium-dependent cell-cell adhesion via plasma membrane cell adhesion molecules"/>
    <property type="evidence" value="ECO:0007669"/>
    <property type="project" value="TreeGrafter"/>
</dbReference>
<evidence type="ECO:0000256" key="7">
    <source>
        <dbReference type="PROSITE-ProRule" id="PRU00043"/>
    </source>
</evidence>
<dbReference type="PROSITE" id="PS00232">
    <property type="entry name" value="CADHERIN_1"/>
    <property type="match status" value="1"/>
</dbReference>
<gene>
    <name evidence="10" type="ORF">E1301_Tti019704</name>
</gene>
<organism evidence="10 11">
    <name type="scientific">Triplophysa tibetana</name>
    <dbReference type="NCBI Taxonomy" id="1572043"/>
    <lineage>
        <taxon>Eukaryota</taxon>
        <taxon>Metazoa</taxon>
        <taxon>Chordata</taxon>
        <taxon>Craniata</taxon>
        <taxon>Vertebrata</taxon>
        <taxon>Euteleostomi</taxon>
        <taxon>Actinopterygii</taxon>
        <taxon>Neopterygii</taxon>
        <taxon>Teleostei</taxon>
        <taxon>Ostariophysi</taxon>
        <taxon>Cypriniformes</taxon>
        <taxon>Nemacheilidae</taxon>
        <taxon>Triplophysa</taxon>
    </lineage>
</organism>
<dbReference type="PRINTS" id="PR01820">
    <property type="entry name" value="DESMOCOLLIN"/>
</dbReference>
<dbReference type="Pfam" id="PF00028">
    <property type="entry name" value="Cadherin"/>
    <property type="match status" value="1"/>
</dbReference>
<evidence type="ECO:0000256" key="1">
    <source>
        <dbReference type="ARBA" id="ARBA00004370"/>
    </source>
</evidence>
<dbReference type="GO" id="GO:0000902">
    <property type="term" value="P:cell morphogenesis"/>
    <property type="evidence" value="ECO:0007669"/>
    <property type="project" value="TreeGrafter"/>
</dbReference>
<dbReference type="SUPFAM" id="SSF49313">
    <property type="entry name" value="Cadherin-like"/>
    <property type="match status" value="2"/>
</dbReference>
<proteinExistence type="predicted"/>
<evidence type="ECO:0000313" key="11">
    <source>
        <dbReference type="Proteomes" id="UP000324632"/>
    </source>
</evidence>
<dbReference type="EMBL" id="SOYY01000020">
    <property type="protein sequence ID" value="KAA0706786.1"/>
    <property type="molecule type" value="Genomic_DNA"/>
</dbReference>
<keyword evidence="8" id="KW-0812">Transmembrane</keyword>
<dbReference type="SMART" id="SM00112">
    <property type="entry name" value="CA"/>
    <property type="match status" value="2"/>
</dbReference>
<keyword evidence="3" id="KW-0732">Signal</keyword>
<evidence type="ECO:0000256" key="2">
    <source>
        <dbReference type="ARBA" id="ARBA00022723"/>
    </source>
</evidence>
<dbReference type="PROSITE" id="PS50268">
    <property type="entry name" value="CADHERIN_2"/>
    <property type="match status" value="2"/>
</dbReference>
<dbReference type="GO" id="GO:0044331">
    <property type="term" value="P:cell-cell adhesion mediated by cadherin"/>
    <property type="evidence" value="ECO:0007669"/>
    <property type="project" value="TreeGrafter"/>
</dbReference>
<evidence type="ECO:0000256" key="5">
    <source>
        <dbReference type="ARBA" id="ARBA00022837"/>
    </source>
</evidence>
<dbReference type="GO" id="GO:0007156">
    <property type="term" value="P:homophilic cell adhesion via plasma membrane adhesion molecules"/>
    <property type="evidence" value="ECO:0007669"/>
    <property type="project" value="InterPro"/>
</dbReference>
<dbReference type="GO" id="GO:0016477">
    <property type="term" value="P:cell migration"/>
    <property type="evidence" value="ECO:0007669"/>
    <property type="project" value="TreeGrafter"/>
</dbReference>
<reference evidence="10 11" key="1">
    <citation type="journal article" date="2019" name="Mol. Ecol. Resour.">
        <title>Chromosome-level genome assembly of Triplophysa tibetana, a fish adapted to the harsh high-altitude environment of the Tibetan Plateau.</title>
        <authorList>
            <person name="Yang X."/>
            <person name="Liu H."/>
            <person name="Ma Z."/>
            <person name="Zou Y."/>
            <person name="Zou M."/>
            <person name="Mao Y."/>
            <person name="Li X."/>
            <person name="Wang H."/>
            <person name="Chen T."/>
            <person name="Wang W."/>
            <person name="Yang R."/>
        </authorList>
    </citation>
    <scope>NUCLEOTIDE SEQUENCE [LARGE SCALE GENOMIC DNA]</scope>
    <source>
        <strain evidence="10">TTIB1903HZAU</strain>
        <tissue evidence="10">Muscle</tissue>
    </source>
</reference>
<dbReference type="GO" id="GO:0016342">
    <property type="term" value="C:catenin complex"/>
    <property type="evidence" value="ECO:0007669"/>
    <property type="project" value="TreeGrafter"/>
</dbReference>
<dbReference type="PRINTS" id="PR00205">
    <property type="entry name" value="CADHERIN"/>
</dbReference>
<dbReference type="GO" id="GO:0008013">
    <property type="term" value="F:beta-catenin binding"/>
    <property type="evidence" value="ECO:0007669"/>
    <property type="project" value="TreeGrafter"/>
</dbReference>
<dbReference type="GO" id="GO:0034332">
    <property type="term" value="P:adherens junction organization"/>
    <property type="evidence" value="ECO:0007669"/>
    <property type="project" value="TreeGrafter"/>
</dbReference>
<dbReference type="FunFam" id="2.60.40.60:FF:000095">
    <property type="entry name" value="Cadherin 13"/>
    <property type="match status" value="1"/>
</dbReference>
<evidence type="ECO:0000313" key="10">
    <source>
        <dbReference type="EMBL" id="KAA0706786.1"/>
    </source>
</evidence>
<comment type="subcellular location">
    <subcellularLocation>
        <location evidence="1">Membrane</location>
    </subcellularLocation>
</comment>
<feature type="transmembrane region" description="Helical" evidence="8">
    <location>
        <begin position="306"/>
        <end position="328"/>
    </location>
</feature>
<keyword evidence="5 7" id="KW-0106">Calcium</keyword>
<evidence type="ECO:0000256" key="8">
    <source>
        <dbReference type="SAM" id="Phobius"/>
    </source>
</evidence>
<dbReference type="PANTHER" id="PTHR24027">
    <property type="entry name" value="CADHERIN-23"/>
    <property type="match status" value="1"/>
</dbReference>
<dbReference type="AlphaFoldDB" id="A0A5A9NCK9"/>
<protein>
    <submittedName>
        <fullName evidence="10">Cadherin-like protein 26</fullName>
    </submittedName>
</protein>
<evidence type="ECO:0000259" key="9">
    <source>
        <dbReference type="PROSITE" id="PS50268"/>
    </source>
</evidence>
<keyword evidence="8" id="KW-1133">Transmembrane helix</keyword>
<dbReference type="InterPro" id="IPR002126">
    <property type="entry name" value="Cadherin-like_dom"/>
</dbReference>
<name>A0A5A9NCK9_9TELE</name>
<evidence type="ECO:0000256" key="6">
    <source>
        <dbReference type="ARBA" id="ARBA00023136"/>
    </source>
</evidence>
<dbReference type="GO" id="GO:0007043">
    <property type="term" value="P:cell-cell junction assembly"/>
    <property type="evidence" value="ECO:0007669"/>
    <property type="project" value="TreeGrafter"/>
</dbReference>
<dbReference type="PANTHER" id="PTHR24027:SF433">
    <property type="entry name" value="CADHERIN 27-RELATED"/>
    <property type="match status" value="1"/>
</dbReference>
<dbReference type="InterPro" id="IPR020894">
    <property type="entry name" value="Cadherin_CS"/>
</dbReference>
<dbReference type="CDD" id="cd11304">
    <property type="entry name" value="Cadherin_repeat"/>
    <property type="match status" value="1"/>
</dbReference>
<comment type="caution">
    <text evidence="10">The sequence shown here is derived from an EMBL/GenBank/DDBJ whole genome shotgun (WGS) entry which is preliminary data.</text>
</comment>
<feature type="domain" description="Cadherin" evidence="9">
    <location>
        <begin position="90"/>
        <end position="195"/>
    </location>
</feature>
<keyword evidence="2" id="KW-0479">Metal-binding</keyword>
<keyword evidence="6 8" id="KW-0472">Membrane</keyword>
<dbReference type="GO" id="GO:0045296">
    <property type="term" value="F:cadherin binding"/>
    <property type="evidence" value="ECO:0007669"/>
    <property type="project" value="TreeGrafter"/>
</dbReference>
<accession>A0A5A9NCK9</accession>